<reference evidence="7 8" key="1">
    <citation type="submission" date="2024-06" db="EMBL/GenBank/DDBJ databases">
        <authorList>
            <person name="Kraege A."/>
            <person name="Thomma B."/>
        </authorList>
    </citation>
    <scope>NUCLEOTIDE SEQUENCE [LARGE SCALE GENOMIC DNA]</scope>
</reference>
<keyword evidence="3" id="KW-0812">Transmembrane</keyword>
<gene>
    <name evidence="7" type="primary">g7430</name>
    <name evidence="7" type="ORF">VP750_LOCUS6361</name>
</gene>
<organism evidence="7 8">
    <name type="scientific">Coccomyxa viridis</name>
    <dbReference type="NCBI Taxonomy" id="1274662"/>
    <lineage>
        <taxon>Eukaryota</taxon>
        <taxon>Viridiplantae</taxon>
        <taxon>Chlorophyta</taxon>
        <taxon>core chlorophytes</taxon>
        <taxon>Trebouxiophyceae</taxon>
        <taxon>Trebouxiophyceae incertae sedis</taxon>
        <taxon>Coccomyxaceae</taxon>
        <taxon>Coccomyxa</taxon>
    </lineage>
</organism>
<accession>A0ABP1G4G8</accession>
<evidence type="ECO:0000313" key="7">
    <source>
        <dbReference type="EMBL" id="CAL5224702.1"/>
    </source>
</evidence>
<dbReference type="InterPro" id="IPR007248">
    <property type="entry name" value="Mpv17_PMP22"/>
</dbReference>
<evidence type="ECO:0000256" key="2">
    <source>
        <dbReference type="ARBA" id="ARBA00006824"/>
    </source>
</evidence>
<evidence type="ECO:0000313" key="8">
    <source>
        <dbReference type="Proteomes" id="UP001497392"/>
    </source>
</evidence>
<sequence>MVAPANLTSYPISSVARLSKNTWNAYCKALERQPLITKSLTAALGFAVGDCIAQHSTKSSRQRYDYVRTMRMSGFGLLFAGPLQGHYWFQYLDKRIFPNSPKSARAVVSKIAVDQLISAPLGTAVFFTSMKWLEGRSNEIHSHIEEKLLPTVTTGWKLWIPAHAINFGFIPPSQRVLYVNVIAIAWTYLLSRAASDAQPLEDEEDDRLVEAHPS</sequence>
<evidence type="ECO:0000256" key="1">
    <source>
        <dbReference type="ARBA" id="ARBA00004141"/>
    </source>
</evidence>
<evidence type="ECO:0000256" key="5">
    <source>
        <dbReference type="ARBA" id="ARBA00023136"/>
    </source>
</evidence>
<dbReference type="EMBL" id="CAXHTA020000011">
    <property type="protein sequence ID" value="CAL5224702.1"/>
    <property type="molecule type" value="Genomic_DNA"/>
</dbReference>
<keyword evidence="5" id="KW-0472">Membrane</keyword>
<dbReference type="PANTHER" id="PTHR11266:SF17">
    <property type="entry name" value="PROTEIN MPV17"/>
    <property type="match status" value="1"/>
</dbReference>
<keyword evidence="4" id="KW-1133">Transmembrane helix</keyword>
<comment type="caution">
    <text evidence="7">The sequence shown here is derived from an EMBL/GenBank/DDBJ whole genome shotgun (WGS) entry which is preliminary data.</text>
</comment>
<protein>
    <submittedName>
        <fullName evidence="7">G7430 protein</fullName>
    </submittedName>
</protein>
<comment type="subcellular location">
    <subcellularLocation>
        <location evidence="1">Membrane</location>
        <topology evidence="1">Multi-pass membrane protein</topology>
    </subcellularLocation>
</comment>
<dbReference type="Proteomes" id="UP001497392">
    <property type="component" value="Unassembled WGS sequence"/>
</dbReference>
<dbReference type="PANTHER" id="PTHR11266">
    <property type="entry name" value="PEROXISOMAL MEMBRANE PROTEIN 2, PXMP2 MPV17"/>
    <property type="match status" value="1"/>
</dbReference>
<evidence type="ECO:0000256" key="6">
    <source>
        <dbReference type="RuleBase" id="RU363053"/>
    </source>
</evidence>
<name>A0ABP1G4G8_9CHLO</name>
<comment type="similarity">
    <text evidence="2 6">Belongs to the peroxisomal membrane protein PXMP2/4 family.</text>
</comment>
<proteinExistence type="inferred from homology"/>
<keyword evidence="8" id="KW-1185">Reference proteome</keyword>
<evidence type="ECO:0000256" key="3">
    <source>
        <dbReference type="ARBA" id="ARBA00022692"/>
    </source>
</evidence>
<dbReference type="Pfam" id="PF04117">
    <property type="entry name" value="Mpv17_PMP22"/>
    <property type="match status" value="1"/>
</dbReference>
<evidence type="ECO:0000256" key="4">
    <source>
        <dbReference type="ARBA" id="ARBA00022989"/>
    </source>
</evidence>